<dbReference type="Pfam" id="PF00756">
    <property type="entry name" value="Esterase"/>
    <property type="match status" value="1"/>
</dbReference>
<feature type="signal peptide" evidence="1">
    <location>
        <begin position="1"/>
        <end position="23"/>
    </location>
</feature>
<dbReference type="Proteomes" id="UP000663832">
    <property type="component" value="Unassembled WGS sequence"/>
</dbReference>
<sequence>MTRIHSFAVISITLCYLTGVCLSDAPNFVSARGITLRSTSKINNELYELTISTTAVKGNQKIRILLPRDYTSSGKDRRYPVLYLFHGSAGNAADWTTGGKAQQILGNSPLITVMPDGGSFGWYTNWLNPGNSAPQNWRTFHMEQLLPWIDQNLRTVTEKKGRAIMGLSMGGFGAIRYAELYPDRFAFAGSFSGALDLLDLRIQAGILGSVTIDGKPLDGPFGAALLPWTKAGWTAQNPVTHAASLKGVTLALYTGNQGIMEGTIRDTNYRMRDALKALNIPVYFNDYGNGASIGNNCKGKHDFPCWDAALTNVLPRMMAVLQQKY</sequence>
<keyword evidence="1" id="KW-0732">Signal</keyword>
<evidence type="ECO:0000256" key="1">
    <source>
        <dbReference type="SAM" id="SignalP"/>
    </source>
</evidence>
<dbReference type="PANTHER" id="PTHR48098">
    <property type="entry name" value="ENTEROCHELIN ESTERASE-RELATED"/>
    <property type="match status" value="1"/>
</dbReference>
<feature type="chain" id="PRO_5036411502" description="Esterase" evidence="1">
    <location>
        <begin position="24"/>
        <end position="325"/>
    </location>
</feature>
<organism evidence="2 5">
    <name type="scientific">Adineta steineri</name>
    <dbReference type="NCBI Taxonomy" id="433720"/>
    <lineage>
        <taxon>Eukaryota</taxon>
        <taxon>Metazoa</taxon>
        <taxon>Spiralia</taxon>
        <taxon>Gnathifera</taxon>
        <taxon>Rotifera</taxon>
        <taxon>Eurotatoria</taxon>
        <taxon>Bdelloidea</taxon>
        <taxon>Adinetida</taxon>
        <taxon>Adinetidae</taxon>
        <taxon>Adineta</taxon>
    </lineage>
</organism>
<proteinExistence type="predicted"/>
<dbReference type="Proteomes" id="UP000663877">
    <property type="component" value="Unassembled WGS sequence"/>
</dbReference>
<dbReference type="InterPro" id="IPR029058">
    <property type="entry name" value="AB_hydrolase_fold"/>
</dbReference>
<dbReference type="PANTHER" id="PTHR48098:SF1">
    <property type="entry name" value="DIACYLGLYCEROL ACYLTRANSFERASE_MYCOLYLTRANSFERASE AG85A"/>
    <property type="match status" value="1"/>
</dbReference>
<keyword evidence="4" id="KW-1185">Reference proteome</keyword>
<dbReference type="InterPro" id="IPR050583">
    <property type="entry name" value="Mycobacterial_A85_antigen"/>
</dbReference>
<protein>
    <recommendedName>
        <fullName evidence="6">Esterase</fullName>
    </recommendedName>
</protein>
<dbReference type="EMBL" id="CAJNOI010000554">
    <property type="protein sequence ID" value="CAF1305867.1"/>
    <property type="molecule type" value="Genomic_DNA"/>
</dbReference>
<dbReference type="InterPro" id="IPR000801">
    <property type="entry name" value="Esterase-like"/>
</dbReference>
<evidence type="ECO:0000313" key="4">
    <source>
        <dbReference type="Proteomes" id="UP000663832"/>
    </source>
</evidence>
<reference evidence="2" key="1">
    <citation type="submission" date="2021-02" db="EMBL/GenBank/DDBJ databases">
        <authorList>
            <person name="Nowell W R."/>
        </authorList>
    </citation>
    <scope>NUCLEOTIDE SEQUENCE</scope>
</reference>
<evidence type="ECO:0008006" key="6">
    <source>
        <dbReference type="Google" id="ProtNLM"/>
    </source>
</evidence>
<dbReference type="GO" id="GO:0016747">
    <property type="term" value="F:acyltransferase activity, transferring groups other than amino-acyl groups"/>
    <property type="evidence" value="ECO:0007669"/>
    <property type="project" value="TreeGrafter"/>
</dbReference>
<gene>
    <name evidence="2" type="ORF">BJG266_LOCUS32539</name>
    <name evidence="3" type="ORF">QVE165_LOCUS49616</name>
</gene>
<accession>A0A815E5T0</accession>
<dbReference type="OrthoDB" id="2107086at2759"/>
<evidence type="ECO:0000313" key="2">
    <source>
        <dbReference type="EMBL" id="CAF1305867.1"/>
    </source>
</evidence>
<evidence type="ECO:0000313" key="5">
    <source>
        <dbReference type="Proteomes" id="UP000663877"/>
    </source>
</evidence>
<evidence type="ECO:0000313" key="3">
    <source>
        <dbReference type="EMBL" id="CAF1577710.1"/>
    </source>
</evidence>
<comment type="caution">
    <text evidence="2">The sequence shown here is derived from an EMBL/GenBank/DDBJ whole genome shotgun (WGS) entry which is preliminary data.</text>
</comment>
<dbReference type="EMBL" id="CAJNOM010000914">
    <property type="protein sequence ID" value="CAF1577710.1"/>
    <property type="molecule type" value="Genomic_DNA"/>
</dbReference>
<dbReference type="SUPFAM" id="SSF53474">
    <property type="entry name" value="alpha/beta-Hydrolases"/>
    <property type="match status" value="1"/>
</dbReference>
<name>A0A815E5T0_9BILA</name>
<dbReference type="Gene3D" id="3.40.50.1820">
    <property type="entry name" value="alpha/beta hydrolase"/>
    <property type="match status" value="1"/>
</dbReference>
<dbReference type="AlphaFoldDB" id="A0A815E5T0"/>